<dbReference type="HAMAP" id="MF_01074">
    <property type="entry name" value="LarC"/>
    <property type="match status" value="1"/>
</dbReference>
<dbReference type="PANTHER" id="PTHR36566:SF1">
    <property type="entry name" value="PYRIDINIUM-3,5-BISTHIOCARBOXYLIC ACID MONONUCLEOTIDE NICKEL INSERTION PROTEIN"/>
    <property type="match status" value="1"/>
</dbReference>
<dbReference type="Pfam" id="PF01969">
    <property type="entry name" value="Ni_insertion"/>
    <property type="match status" value="1"/>
</dbReference>
<dbReference type="Gene3D" id="3.10.20.300">
    <property type="entry name" value="mk0293 like domain"/>
    <property type="match status" value="1"/>
</dbReference>
<protein>
    <recommendedName>
        <fullName evidence="3">Nickel insertion protein</fullName>
    </recommendedName>
</protein>
<dbReference type="EMBL" id="FAXA01000010">
    <property type="protein sequence ID" value="CUV01134.1"/>
    <property type="molecule type" value="Genomic_DNA"/>
</dbReference>
<evidence type="ECO:0000313" key="2">
    <source>
        <dbReference type="EMBL" id="CUV01134.1"/>
    </source>
</evidence>
<name>A0A160V5Y0_9ZZZZ</name>
<dbReference type="AlphaFoldDB" id="A0A160V5Y0"/>
<dbReference type="Gene3D" id="3.30.70.1380">
    <property type="entry name" value="Transcriptional regulatory protein pf0864 domain like"/>
    <property type="match status" value="1"/>
</dbReference>
<reference evidence="2" key="1">
    <citation type="submission" date="2015-10" db="EMBL/GenBank/DDBJ databases">
        <authorList>
            <person name="Gilbert D.G."/>
        </authorList>
    </citation>
    <scope>NUCLEOTIDE SEQUENCE</scope>
</reference>
<accession>A0A160V5Y0</accession>
<organism evidence="2">
    <name type="scientific">hydrothermal vent metagenome</name>
    <dbReference type="NCBI Taxonomy" id="652676"/>
    <lineage>
        <taxon>unclassified sequences</taxon>
        <taxon>metagenomes</taxon>
        <taxon>ecological metagenomes</taxon>
    </lineage>
</organism>
<evidence type="ECO:0000256" key="1">
    <source>
        <dbReference type="ARBA" id="ARBA00022596"/>
    </source>
</evidence>
<gene>
    <name evidence="2" type="ORF">MGWOODY_Clf2467</name>
</gene>
<dbReference type="InterPro" id="IPR002822">
    <property type="entry name" value="Ni_insertion"/>
</dbReference>
<proteinExistence type="inferred from homology"/>
<evidence type="ECO:0008006" key="3">
    <source>
        <dbReference type="Google" id="ProtNLM"/>
    </source>
</evidence>
<dbReference type="PANTHER" id="PTHR36566">
    <property type="entry name" value="NICKEL INSERTION PROTEIN-RELATED"/>
    <property type="match status" value="1"/>
</dbReference>
<sequence length="401" mass="43174">MATTRIAYIQPIGGASGDMILGALTDLGMPIEYLEAELGKLNAGGYRLEARQETRCEMRGTYLNVELEDKTRCSPRQLLETVEGSSLSQLVIERSCEVLKALWTAECRVHGETQDILELEELGNVDTLIDVVGSIIGFEYLGVDGIHAGPLVIGNATPPRWAGGYSNPAPATLELIAAAGAPVIGDKPMYKEAGELTTPTGAALITTLAAFGRPAFAVDRVGLGLGTKDPAGFPNALRVWLGELDQAESASAVQQGEVVLLETNLDDVSGVVLGYTQERLFAIGALDVWNTPILMKKNRPATLLSVLVPKDKEREATEVILLETPTLGIRTRPVDRYVAGRQMITIETKMGPISVKVKLLDGKAISAAPEPDEVRRIALESGTPFQEVYQQATEEARRQLL</sequence>
<keyword evidence="1" id="KW-0533">Nickel</keyword>
<dbReference type="NCBIfam" id="TIGR00299">
    <property type="entry name" value="nickel pincer cofactor biosynthesis protein LarC"/>
    <property type="match status" value="1"/>
</dbReference>